<name>A0ABQ8JU88_DERPT</name>
<accession>A0ABQ8JU88</accession>
<sequence>MFKCPSPPCLREIFKKKQFHFQSYLYFVLLTNEADVNFRLDEDDLHVDKHPNRFHQNFDIVQQQLHQWSTLN</sequence>
<evidence type="ECO:0000313" key="1">
    <source>
        <dbReference type="EMBL" id="KAH9426137.1"/>
    </source>
</evidence>
<dbReference type="Proteomes" id="UP000887458">
    <property type="component" value="Unassembled WGS sequence"/>
</dbReference>
<comment type="caution">
    <text evidence="1">The sequence shown here is derived from an EMBL/GenBank/DDBJ whole genome shotgun (WGS) entry which is preliminary data.</text>
</comment>
<keyword evidence="2" id="KW-1185">Reference proteome</keyword>
<dbReference type="EMBL" id="NJHN03000012">
    <property type="protein sequence ID" value="KAH9426137.1"/>
    <property type="molecule type" value="Genomic_DNA"/>
</dbReference>
<reference evidence="1 2" key="1">
    <citation type="journal article" date="2018" name="J. Allergy Clin. Immunol.">
        <title>High-quality assembly of Dermatophagoides pteronyssinus genome and transcriptome reveals a wide range of novel allergens.</title>
        <authorList>
            <person name="Liu X.Y."/>
            <person name="Yang K.Y."/>
            <person name="Wang M.Q."/>
            <person name="Kwok J.S."/>
            <person name="Zeng X."/>
            <person name="Yang Z."/>
            <person name="Xiao X.J."/>
            <person name="Lau C.P."/>
            <person name="Li Y."/>
            <person name="Huang Z.M."/>
            <person name="Ba J.G."/>
            <person name="Yim A.K."/>
            <person name="Ouyang C.Y."/>
            <person name="Ngai S.M."/>
            <person name="Chan T.F."/>
            <person name="Leung E.L."/>
            <person name="Liu L."/>
            <person name="Liu Z.G."/>
            <person name="Tsui S.K."/>
        </authorList>
    </citation>
    <scope>NUCLEOTIDE SEQUENCE [LARGE SCALE GENOMIC DNA]</scope>
    <source>
        <strain evidence="1">Derp</strain>
    </source>
</reference>
<proteinExistence type="predicted"/>
<organism evidence="1 2">
    <name type="scientific">Dermatophagoides pteronyssinus</name>
    <name type="common">European house dust mite</name>
    <dbReference type="NCBI Taxonomy" id="6956"/>
    <lineage>
        <taxon>Eukaryota</taxon>
        <taxon>Metazoa</taxon>
        <taxon>Ecdysozoa</taxon>
        <taxon>Arthropoda</taxon>
        <taxon>Chelicerata</taxon>
        <taxon>Arachnida</taxon>
        <taxon>Acari</taxon>
        <taxon>Acariformes</taxon>
        <taxon>Sarcoptiformes</taxon>
        <taxon>Astigmata</taxon>
        <taxon>Psoroptidia</taxon>
        <taxon>Analgoidea</taxon>
        <taxon>Pyroglyphidae</taxon>
        <taxon>Dermatophagoidinae</taxon>
        <taxon>Dermatophagoides</taxon>
    </lineage>
</organism>
<evidence type="ECO:0000313" key="2">
    <source>
        <dbReference type="Proteomes" id="UP000887458"/>
    </source>
</evidence>
<gene>
    <name evidence="1" type="ORF">DERP_007077</name>
</gene>
<reference evidence="1 2" key="2">
    <citation type="journal article" date="2022" name="Mol. Biol. Evol.">
        <title>Comparative Genomics Reveals Insights into the Divergent Evolution of Astigmatic Mites and Household Pest Adaptations.</title>
        <authorList>
            <person name="Xiong Q."/>
            <person name="Wan A.T."/>
            <person name="Liu X."/>
            <person name="Fung C.S."/>
            <person name="Xiao X."/>
            <person name="Malainual N."/>
            <person name="Hou J."/>
            <person name="Wang L."/>
            <person name="Wang M."/>
            <person name="Yang K.Y."/>
            <person name="Cui Y."/>
            <person name="Leung E.L."/>
            <person name="Nong W."/>
            <person name="Shin S.K."/>
            <person name="Au S.W."/>
            <person name="Jeong K.Y."/>
            <person name="Chew F.T."/>
            <person name="Hui J.H."/>
            <person name="Leung T.F."/>
            <person name="Tungtrongchitr A."/>
            <person name="Zhong N."/>
            <person name="Liu Z."/>
            <person name="Tsui S.K."/>
        </authorList>
    </citation>
    <scope>NUCLEOTIDE SEQUENCE [LARGE SCALE GENOMIC DNA]</scope>
    <source>
        <strain evidence="1">Derp</strain>
    </source>
</reference>
<protein>
    <submittedName>
        <fullName evidence="1">Uncharacterized protein</fullName>
    </submittedName>
</protein>